<name>A0A497XN13_9SPHI</name>
<keyword evidence="1" id="KW-0808">Transferase</keyword>
<dbReference type="SUPFAM" id="SSF55874">
    <property type="entry name" value="ATPase domain of HSP90 chaperone/DNA topoisomerase II/histidine kinase"/>
    <property type="match status" value="1"/>
</dbReference>
<sequence length="719" mass="83612">MRADISAMMNSANKLITSRSDVDMPFSHHNVNREAKHLNTMKNKVGVNNNSIDSAGITKDYMDAVSELVWNGFDAGASKIDIKFSSNEIDHIDEINIVDNGTGICLSDLSETFGSFLDSVKRGSFQRSSYVRGKKGKGRFSFIAFAGTAVWSTVFLDPDSEKCLAYDVTVHANDKDHYNDENKRIADTEETGTWLKLTNLHGVTAYSFQCDDFINYLKYEFGWFLLLNSKKGYTLSINGRPLEYDDILGDHEVSNRIIADIKGVDHNFIITYVRWNEKIGDKFYYYFLNGEKKEIFKQLTSFNNNAINFFHSIYIESDFFNDFTFSDNEDSEPIFGQTQNSPVFKILVKELQRIINLKQKEFVRINAADELISRYEKNGVFPKFKNNKYEQEKRKDLVEVVREIYCIQPKIFKGLNETQEKTSIGFINLLLDTDERENILSILEGIVSISSEERENLSILLKKTSFGHITKTINLIESRFKTVELLKTLVFDLKHFSNERDHIQHAIADNYWLFGEQFHLVTANEGFEKLLSNYLYLVDGLSKPSKSKLKDEEKNRRPDLFMCRQRSIPDPNNHDDDIEENIMVELKRPNVTIGKDQLRQIEDYMDFITREDQFNSQTRKWKFFVVSNKVDEYIEKQYDEFKDKGKRYLVKSWGNLEVFAMTWDDVFRSFTIKHKYLLDKLDFDQKAIQEELNIKGIKLDVSGSQTITNTVRLKAVQNN</sequence>
<proteinExistence type="predicted"/>
<evidence type="ECO:0000313" key="2">
    <source>
        <dbReference type="Proteomes" id="UP000273898"/>
    </source>
</evidence>
<dbReference type="GO" id="GO:0016301">
    <property type="term" value="F:kinase activity"/>
    <property type="evidence" value="ECO:0007669"/>
    <property type="project" value="UniProtKB-KW"/>
</dbReference>
<protein>
    <submittedName>
        <fullName evidence="1">Histidine kinase/DNA gyrase B/HSP90-like ATPase</fullName>
    </submittedName>
</protein>
<dbReference type="Proteomes" id="UP000273898">
    <property type="component" value="Unassembled WGS sequence"/>
</dbReference>
<reference evidence="1 2" key="1">
    <citation type="submission" date="2018-10" db="EMBL/GenBank/DDBJ databases">
        <title>Genomic Encyclopedia of Archaeal and Bacterial Type Strains, Phase II (KMG-II): from individual species to whole genera.</title>
        <authorList>
            <person name="Goeker M."/>
        </authorList>
    </citation>
    <scope>NUCLEOTIDE SEQUENCE [LARGE SCALE GENOMIC DNA]</scope>
    <source>
        <strain evidence="1 2">DSM 19624</strain>
    </source>
</reference>
<organism evidence="1 2">
    <name type="scientific">Pedobacter alluvionis</name>
    <dbReference type="NCBI Taxonomy" id="475253"/>
    <lineage>
        <taxon>Bacteria</taxon>
        <taxon>Pseudomonadati</taxon>
        <taxon>Bacteroidota</taxon>
        <taxon>Sphingobacteriia</taxon>
        <taxon>Sphingobacteriales</taxon>
        <taxon>Sphingobacteriaceae</taxon>
        <taxon>Pedobacter</taxon>
    </lineage>
</organism>
<keyword evidence="1" id="KW-0418">Kinase</keyword>
<evidence type="ECO:0000313" key="1">
    <source>
        <dbReference type="EMBL" id="RLJ69207.1"/>
    </source>
</evidence>
<dbReference type="InterPro" id="IPR036890">
    <property type="entry name" value="HATPase_C_sf"/>
</dbReference>
<gene>
    <name evidence="1" type="ORF">BCL90_5305</name>
</gene>
<dbReference type="Gene3D" id="3.30.565.10">
    <property type="entry name" value="Histidine kinase-like ATPase, C-terminal domain"/>
    <property type="match status" value="1"/>
</dbReference>
<dbReference type="Pfam" id="PF13589">
    <property type="entry name" value="HATPase_c_3"/>
    <property type="match status" value="1"/>
</dbReference>
<comment type="caution">
    <text evidence="1">The sequence shown here is derived from an EMBL/GenBank/DDBJ whole genome shotgun (WGS) entry which is preliminary data.</text>
</comment>
<dbReference type="AlphaFoldDB" id="A0A497XN13"/>
<accession>A0A497XN13</accession>
<dbReference type="EMBL" id="RCCK01000018">
    <property type="protein sequence ID" value="RLJ69207.1"/>
    <property type="molecule type" value="Genomic_DNA"/>
</dbReference>